<name>T0SAG8_SAPDV</name>
<dbReference type="OMA" id="GSDTCRE"/>
<dbReference type="OrthoDB" id="67549at2759"/>
<keyword evidence="5" id="KW-1185">Reference proteome</keyword>
<feature type="region of interest" description="Disordered" evidence="1">
    <location>
        <begin position="280"/>
        <end position="310"/>
    </location>
</feature>
<feature type="signal peptide" evidence="3">
    <location>
        <begin position="1"/>
        <end position="17"/>
    </location>
</feature>
<dbReference type="VEuPathDB" id="FungiDB:SDRG_03230"/>
<keyword evidence="2" id="KW-0812">Transmembrane</keyword>
<keyword evidence="3" id="KW-0732">Signal</keyword>
<dbReference type="InParanoid" id="T0SAG8"/>
<dbReference type="AlphaFoldDB" id="T0SAG8"/>
<evidence type="ECO:0000256" key="1">
    <source>
        <dbReference type="SAM" id="MobiDB-lite"/>
    </source>
</evidence>
<sequence length="310" mass="31933">MFLLVVVLCAAWGGVAGDMCCGTCLNGVTNFAADAMQYPACEAIQYCCFNCDKTPLGVPTILPTAGVTFDGTAIGATTGQLLQIQWPSAATVTYVTFAPNQAKTGLALATSPAATKSGTNTFSICPQYPGTLYFRGFGADICNSVSTETKVTVTGTSGAVCSTFPATTLSPTPSGSSTTTPEPTSSTKSPANNNVACNTIRGVVVDGQCQCVSDWSGPPECSGTPLWKTLITIAGGLAAALSIVISIRHFLILRKTRAAARLSNAADNGSKHIEMEVMQMSPKRQSSAGDAAFDGHASPSPSPKHKEVTL</sequence>
<keyword evidence="2" id="KW-1133">Transmembrane helix</keyword>
<dbReference type="RefSeq" id="XP_008607079.1">
    <property type="nucleotide sequence ID" value="XM_008608857.1"/>
</dbReference>
<feature type="chain" id="PRO_5004572001" description="EGF-like domain-containing protein" evidence="3">
    <location>
        <begin position="18"/>
        <end position="310"/>
    </location>
</feature>
<gene>
    <name evidence="4" type="ORF">SDRG_03230</name>
</gene>
<evidence type="ECO:0000256" key="3">
    <source>
        <dbReference type="SAM" id="SignalP"/>
    </source>
</evidence>
<dbReference type="Proteomes" id="UP000030762">
    <property type="component" value="Unassembled WGS sequence"/>
</dbReference>
<dbReference type="GeneID" id="19943957"/>
<reference evidence="4 5" key="1">
    <citation type="submission" date="2012-04" db="EMBL/GenBank/DDBJ databases">
        <title>The Genome Sequence of Saprolegnia declina VS20.</title>
        <authorList>
            <consortium name="The Broad Institute Genome Sequencing Platform"/>
            <person name="Russ C."/>
            <person name="Nusbaum C."/>
            <person name="Tyler B."/>
            <person name="van West P."/>
            <person name="Dieguez-Uribeondo J."/>
            <person name="de Bruijn I."/>
            <person name="Tripathy S."/>
            <person name="Jiang R."/>
            <person name="Young S.K."/>
            <person name="Zeng Q."/>
            <person name="Gargeya S."/>
            <person name="Fitzgerald M."/>
            <person name="Haas B."/>
            <person name="Abouelleil A."/>
            <person name="Alvarado L."/>
            <person name="Arachchi H.M."/>
            <person name="Berlin A."/>
            <person name="Chapman S.B."/>
            <person name="Goldberg J."/>
            <person name="Griggs A."/>
            <person name="Gujja S."/>
            <person name="Hansen M."/>
            <person name="Howarth C."/>
            <person name="Imamovic A."/>
            <person name="Larimer J."/>
            <person name="McCowen C."/>
            <person name="Montmayeur A."/>
            <person name="Murphy C."/>
            <person name="Neiman D."/>
            <person name="Pearson M."/>
            <person name="Priest M."/>
            <person name="Roberts A."/>
            <person name="Saif S."/>
            <person name="Shea T."/>
            <person name="Sisk P."/>
            <person name="Sykes S."/>
            <person name="Wortman J."/>
            <person name="Nusbaum C."/>
            <person name="Birren B."/>
        </authorList>
    </citation>
    <scope>NUCLEOTIDE SEQUENCE [LARGE SCALE GENOMIC DNA]</scope>
    <source>
        <strain evidence="4 5">VS20</strain>
    </source>
</reference>
<dbReference type="eggNOG" id="ENOG502S2TG">
    <property type="taxonomic scope" value="Eukaryota"/>
</dbReference>
<evidence type="ECO:0000313" key="5">
    <source>
        <dbReference type="Proteomes" id="UP000030762"/>
    </source>
</evidence>
<evidence type="ECO:0000256" key="2">
    <source>
        <dbReference type="SAM" id="Phobius"/>
    </source>
</evidence>
<dbReference type="EMBL" id="JH767138">
    <property type="protein sequence ID" value="EQC39807.1"/>
    <property type="molecule type" value="Genomic_DNA"/>
</dbReference>
<feature type="region of interest" description="Disordered" evidence="1">
    <location>
        <begin position="169"/>
        <end position="192"/>
    </location>
</feature>
<evidence type="ECO:0000313" key="4">
    <source>
        <dbReference type="EMBL" id="EQC39807.1"/>
    </source>
</evidence>
<keyword evidence="2" id="KW-0472">Membrane</keyword>
<feature type="compositionally biased region" description="Low complexity" evidence="1">
    <location>
        <begin position="169"/>
        <end position="190"/>
    </location>
</feature>
<organism evidence="4 5">
    <name type="scientific">Saprolegnia diclina (strain VS20)</name>
    <dbReference type="NCBI Taxonomy" id="1156394"/>
    <lineage>
        <taxon>Eukaryota</taxon>
        <taxon>Sar</taxon>
        <taxon>Stramenopiles</taxon>
        <taxon>Oomycota</taxon>
        <taxon>Saprolegniomycetes</taxon>
        <taxon>Saprolegniales</taxon>
        <taxon>Saprolegniaceae</taxon>
        <taxon>Saprolegnia</taxon>
    </lineage>
</organism>
<proteinExistence type="predicted"/>
<protein>
    <recommendedName>
        <fullName evidence="6">EGF-like domain-containing protein</fullName>
    </recommendedName>
</protein>
<accession>T0SAG8</accession>
<evidence type="ECO:0008006" key="6">
    <source>
        <dbReference type="Google" id="ProtNLM"/>
    </source>
</evidence>
<feature type="transmembrane region" description="Helical" evidence="2">
    <location>
        <begin position="226"/>
        <end position="247"/>
    </location>
</feature>